<evidence type="ECO:0000313" key="2">
    <source>
        <dbReference type="EMBL" id="CAF3725923.1"/>
    </source>
</evidence>
<dbReference type="EMBL" id="CAJNOQ010002296">
    <property type="protein sequence ID" value="CAF0950244.1"/>
    <property type="molecule type" value="Genomic_DNA"/>
</dbReference>
<reference evidence="1" key="1">
    <citation type="submission" date="2021-02" db="EMBL/GenBank/DDBJ databases">
        <authorList>
            <person name="Nowell W R."/>
        </authorList>
    </citation>
    <scope>NUCLEOTIDE SEQUENCE</scope>
</reference>
<dbReference type="OrthoDB" id="10056483at2759"/>
<gene>
    <name evidence="1" type="ORF">GPM918_LOCUS11199</name>
    <name evidence="2" type="ORF">SRO942_LOCUS11198</name>
</gene>
<dbReference type="Pfam" id="PF13644">
    <property type="entry name" value="DKNYY"/>
    <property type="match status" value="1"/>
</dbReference>
<keyword evidence="3" id="KW-1185">Reference proteome</keyword>
<evidence type="ECO:0000313" key="3">
    <source>
        <dbReference type="Proteomes" id="UP000663829"/>
    </source>
</evidence>
<feature type="non-terminal residue" evidence="1">
    <location>
        <position position="320"/>
    </location>
</feature>
<organism evidence="1 3">
    <name type="scientific">Didymodactylos carnosus</name>
    <dbReference type="NCBI Taxonomy" id="1234261"/>
    <lineage>
        <taxon>Eukaryota</taxon>
        <taxon>Metazoa</taxon>
        <taxon>Spiralia</taxon>
        <taxon>Gnathifera</taxon>
        <taxon>Rotifera</taxon>
        <taxon>Eurotatoria</taxon>
        <taxon>Bdelloidea</taxon>
        <taxon>Philodinida</taxon>
        <taxon>Philodinidae</taxon>
        <taxon>Didymodactylos</taxon>
    </lineage>
</organism>
<dbReference type="InterPro" id="IPR027375">
    <property type="entry name" value="DKNYY"/>
</dbReference>
<protein>
    <submittedName>
        <fullName evidence="1">Uncharacterized protein</fullName>
    </submittedName>
</protein>
<comment type="caution">
    <text evidence="1">The sequence shown here is derived from an EMBL/GenBank/DDBJ whole genome shotgun (WGS) entry which is preliminary data.</text>
</comment>
<dbReference type="EMBL" id="CAJOBC010002295">
    <property type="protein sequence ID" value="CAF3725923.1"/>
    <property type="molecule type" value="Genomic_DNA"/>
</dbReference>
<dbReference type="AlphaFoldDB" id="A0A814D6V1"/>
<accession>A0A814D6V1</accession>
<dbReference type="Proteomes" id="UP000681722">
    <property type="component" value="Unassembled WGS sequence"/>
</dbReference>
<dbReference type="Proteomes" id="UP000663829">
    <property type="component" value="Unassembled WGS sequence"/>
</dbReference>
<name>A0A814D6V1_9BILA</name>
<sequence>NILTSTGRTVGSIKFLSRELSCQALSLVYNAFVLSCINYASILYCGTIDTNLRKLNSLQYSAGVAVSGAMRGSSHEKVCAEIGWVPFFIKQEKEDVFPPIPIKYDFFAMFITMLLCLFYKILKGVTDLHSLIPPPTQTTIMTLRSHNAQQVTTLRRGSEYLQQTFIPSSSKLWNGLSNVIKESKNYATFKCYAKDAFNVYFMGQKIPDSTQHSFVALTDGYGKDAFNVYFRGQKVADATQHSFSCLGQGYGKDAFNVYFMGQKIPDATQHSFQLMGNGYAKDAFNAYYYGKKVGGANTCNFHGPPPPDCFPPHDPFYHGQ</sequence>
<proteinExistence type="predicted"/>
<evidence type="ECO:0000313" key="1">
    <source>
        <dbReference type="EMBL" id="CAF0950244.1"/>
    </source>
</evidence>